<keyword evidence="1" id="KW-1133">Transmembrane helix</keyword>
<keyword evidence="3" id="KW-1185">Reference proteome</keyword>
<keyword evidence="1" id="KW-0472">Membrane</keyword>
<name>A0A1G8IDY1_9PSED</name>
<dbReference type="Proteomes" id="UP000199636">
    <property type="component" value="Unassembled WGS sequence"/>
</dbReference>
<evidence type="ECO:0000256" key="1">
    <source>
        <dbReference type="SAM" id="Phobius"/>
    </source>
</evidence>
<accession>A0A1G8IDY1</accession>
<reference evidence="3" key="1">
    <citation type="submission" date="2016-10" db="EMBL/GenBank/DDBJ databases">
        <authorList>
            <person name="Varghese N."/>
            <person name="Submissions S."/>
        </authorList>
    </citation>
    <scope>NUCLEOTIDE SEQUENCE [LARGE SCALE GENOMIC DNA]</scope>
    <source>
        <strain evidence="3">CCM 7469</strain>
    </source>
</reference>
<keyword evidence="1" id="KW-0812">Transmembrane</keyword>
<evidence type="ECO:0000313" key="3">
    <source>
        <dbReference type="Proteomes" id="UP000199636"/>
    </source>
</evidence>
<dbReference type="EMBL" id="FNDS01000006">
    <property type="protein sequence ID" value="SDI16931.1"/>
    <property type="molecule type" value="Genomic_DNA"/>
</dbReference>
<dbReference type="STRING" id="428992.SAMN05216272_106187"/>
<protein>
    <submittedName>
        <fullName evidence="2">Uncharacterized protein</fullName>
    </submittedName>
</protein>
<evidence type="ECO:0000313" key="2">
    <source>
        <dbReference type="EMBL" id="SDI16931.1"/>
    </source>
</evidence>
<feature type="transmembrane region" description="Helical" evidence="1">
    <location>
        <begin position="134"/>
        <end position="155"/>
    </location>
</feature>
<proteinExistence type="predicted"/>
<sequence>MRRARAAGWGMSADPGLALVASVLRRGRSIDLLCSGLTLLATALGLYRVLGGGAAGFAASMAALVLLGLGQKYYALRVALDAELFELLAAADEALPARTRELDQALAELGLANADKAGRAWTERSRGALRLLRLQMALGACQWLLALIYLLLPILHS</sequence>
<organism evidence="2 3">
    <name type="scientific">Pseudomonas panipatensis</name>
    <dbReference type="NCBI Taxonomy" id="428992"/>
    <lineage>
        <taxon>Bacteria</taxon>
        <taxon>Pseudomonadati</taxon>
        <taxon>Pseudomonadota</taxon>
        <taxon>Gammaproteobacteria</taxon>
        <taxon>Pseudomonadales</taxon>
        <taxon>Pseudomonadaceae</taxon>
        <taxon>Pseudomonas</taxon>
    </lineage>
</organism>
<gene>
    <name evidence="2" type="ORF">SAMN05216272_106187</name>
</gene>
<feature type="transmembrane region" description="Helical" evidence="1">
    <location>
        <begin position="45"/>
        <end position="67"/>
    </location>
</feature>
<dbReference type="AlphaFoldDB" id="A0A1G8IDY1"/>